<comment type="subcellular location">
    <subcellularLocation>
        <location evidence="1">Cell membrane</location>
        <topology evidence="1">Multi-pass membrane protein</topology>
    </subcellularLocation>
</comment>
<dbReference type="Pfam" id="PF03788">
    <property type="entry name" value="LrgA"/>
    <property type="match status" value="1"/>
</dbReference>
<accession>A0A0R1RAE6</accession>
<feature type="transmembrane region" description="Helical" evidence="6">
    <location>
        <begin position="102"/>
        <end position="124"/>
    </location>
</feature>
<dbReference type="InterPro" id="IPR005538">
    <property type="entry name" value="LrgA/CidA"/>
</dbReference>
<dbReference type="Proteomes" id="UP000051999">
    <property type="component" value="Unassembled WGS sequence"/>
</dbReference>
<feature type="transmembrane region" description="Helical" evidence="6">
    <location>
        <begin position="71"/>
        <end position="90"/>
    </location>
</feature>
<protein>
    <submittedName>
        <fullName evidence="7">LrgA family protein</fullName>
    </submittedName>
</protein>
<dbReference type="PANTHER" id="PTHR33931:SF2">
    <property type="entry name" value="HOLIN-LIKE PROTEIN CIDA"/>
    <property type="match status" value="1"/>
</dbReference>
<keyword evidence="8" id="KW-1185">Reference proteome</keyword>
<feature type="transmembrane region" description="Helical" evidence="6">
    <location>
        <begin position="131"/>
        <end position="156"/>
    </location>
</feature>
<dbReference type="AlphaFoldDB" id="A0A0R1RAE6"/>
<keyword evidence="2" id="KW-1003">Cell membrane</keyword>
<sequence>MLARQSLPSLVTLFTILERTFVMAENNKSKTATSTKKDAPILVQIGIYATVLFISWLISEFVAKTFPKFPLPTPVIGLVLLYLALTFKIIKVEWVDSFGSFMISLIGFLFVPSGIQLAGTLGILQNEGWKLVIVIILSTIVLLVVVAYTARLFIWIRVHWFHGDATVNQDDQK</sequence>
<reference evidence="7 8" key="1">
    <citation type="journal article" date="2015" name="Genome Announc.">
        <title>Expanding the biotechnology potential of lactobacilli through comparative genomics of 213 strains and associated genera.</title>
        <authorList>
            <person name="Sun Z."/>
            <person name="Harris H.M."/>
            <person name="McCann A."/>
            <person name="Guo C."/>
            <person name="Argimon S."/>
            <person name="Zhang W."/>
            <person name="Yang X."/>
            <person name="Jeffery I.B."/>
            <person name="Cooney J.C."/>
            <person name="Kagawa T.F."/>
            <person name="Liu W."/>
            <person name="Song Y."/>
            <person name="Salvetti E."/>
            <person name="Wrobel A."/>
            <person name="Rasinkangas P."/>
            <person name="Parkhill J."/>
            <person name="Rea M.C."/>
            <person name="O'Sullivan O."/>
            <person name="Ritari J."/>
            <person name="Douillard F.P."/>
            <person name="Paul Ross R."/>
            <person name="Yang R."/>
            <person name="Briner A.E."/>
            <person name="Felis G.E."/>
            <person name="de Vos W.M."/>
            <person name="Barrangou R."/>
            <person name="Klaenhammer T.R."/>
            <person name="Caufield P.W."/>
            <person name="Cui Y."/>
            <person name="Zhang H."/>
            <person name="O'Toole P.W."/>
        </authorList>
    </citation>
    <scope>NUCLEOTIDE SEQUENCE [LARGE SCALE GENOMIC DNA]</scope>
    <source>
        <strain evidence="7 8">DSM 15814</strain>
    </source>
</reference>
<keyword evidence="4 6" id="KW-1133">Transmembrane helix</keyword>
<keyword evidence="5 6" id="KW-0472">Membrane</keyword>
<comment type="caution">
    <text evidence="7">The sequence shown here is derived from an EMBL/GenBank/DDBJ whole genome shotgun (WGS) entry which is preliminary data.</text>
</comment>
<keyword evidence="3 6" id="KW-0812">Transmembrane</keyword>
<evidence type="ECO:0000256" key="4">
    <source>
        <dbReference type="ARBA" id="ARBA00022989"/>
    </source>
</evidence>
<dbReference type="PANTHER" id="PTHR33931">
    <property type="entry name" value="HOLIN-LIKE PROTEIN CIDA-RELATED"/>
    <property type="match status" value="1"/>
</dbReference>
<feature type="transmembrane region" description="Helical" evidence="6">
    <location>
        <begin position="40"/>
        <end position="59"/>
    </location>
</feature>
<evidence type="ECO:0000256" key="3">
    <source>
        <dbReference type="ARBA" id="ARBA00022692"/>
    </source>
</evidence>
<evidence type="ECO:0000256" key="6">
    <source>
        <dbReference type="SAM" id="Phobius"/>
    </source>
</evidence>
<proteinExistence type="predicted"/>
<dbReference type="eggNOG" id="COG1380">
    <property type="taxonomic scope" value="Bacteria"/>
</dbReference>
<evidence type="ECO:0000313" key="8">
    <source>
        <dbReference type="Proteomes" id="UP000051999"/>
    </source>
</evidence>
<dbReference type="STRING" id="1114972.FD35_GL000998"/>
<name>A0A0R1RAE6_9LACO</name>
<dbReference type="GO" id="GO:0005886">
    <property type="term" value="C:plasma membrane"/>
    <property type="evidence" value="ECO:0007669"/>
    <property type="project" value="UniProtKB-SubCell"/>
</dbReference>
<evidence type="ECO:0000256" key="5">
    <source>
        <dbReference type="ARBA" id="ARBA00023136"/>
    </source>
</evidence>
<gene>
    <name evidence="7" type="ORF">FD35_GL000998</name>
</gene>
<evidence type="ECO:0000256" key="2">
    <source>
        <dbReference type="ARBA" id="ARBA00022475"/>
    </source>
</evidence>
<evidence type="ECO:0000313" key="7">
    <source>
        <dbReference type="EMBL" id="KRL53633.1"/>
    </source>
</evidence>
<organism evidence="7 8">
    <name type="scientific">Furfurilactobacillus rossiae DSM 15814</name>
    <dbReference type="NCBI Taxonomy" id="1114972"/>
    <lineage>
        <taxon>Bacteria</taxon>
        <taxon>Bacillati</taxon>
        <taxon>Bacillota</taxon>
        <taxon>Bacilli</taxon>
        <taxon>Lactobacillales</taxon>
        <taxon>Lactobacillaceae</taxon>
        <taxon>Furfurilactobacillus</taxon>
    </lineage>
</organism>
<dbReference type="PATRIC" id="fig|1114972.6.peg.1009"/>
<dbReference type="EMBL" id="AZFF01000017">
    <property type="protein sequence ID" value="KRL53633.1"/>
    <property type="molecule type" value="Genomic_DNA"/>
</dbReference>
<evidence type="ECO:0000256" key="1">
    <source>
        <dbReference type="ARBA" id="ARBA00004651"/>
    </source>
</evidence>